<dbReference type="OrthoDB" id="8456446at2"/>
<organism evidence="1 2">
    <name type="scientific">Bradyrhizobium cajani</name>
    <dbReference type="NCBI Taxonomy" id="1928661"/>
    <lineage>
        <taxon>Bacteria</taxon>
        <taxon>Pseudomonadati</taxon>
        <taxon>Pseudomonadota</taxon>
        <taxon>Alphaproteobacteria</taxon>
        <taxon>Hyphomicrobiales</taxon>
        <taxon>Nitrobacteraceae</taxon>
        <taxon>Bradyrhizobium</taxon>
    </lineage>
</organism>
<proteinExistence type="predicted"/>
<dbReference type="AlphaFoldDB" id="A0A844T0Z0"/>
<evidence type="ECO:0000313" key="2">
    <source>
        <dbReference type="Proteomes" id="UP000449969"/>
    </source>
</evidence>
<protein>
    <recommendedName>
        <fullName evidence="3">T3SS negative regulator,GrlR</fullName>
    </recommendedName>
</protein>
<comment type="caution">
    <text evidence="1">The sequence shown here is derived from an EMBL/GenBank/DDBJ whole genome shotgun (WGS) entry which is preliminary data.</text>
</comment>
<evidence type="ECO:0000313" key="1">
    <source>
        <dbReference type="EMBL" id="MVT72487.1"/>
    </source>
</evidence>
<dbReference type="Proteomes" id="UP000449969">
    <property type="component" value="Unassembled WGS sequence"/>
</dbReference>
<evidence type="ECO:0008006" key="3">
    <source>
        <dbReference type="Google" id="ProtNLM"/>
    </source>
</evidence>
<sequence length="111" mass="11502">MITPGKYSVWFKTPVGEGAGVVEFAPDGKLSGGDSTFAYAGHWTQEGGHFKASLSARRVTPGPPGVFGLDEIDIVVSGRSVDGSSTSCTGFAKQSPGLKLEAELVRIVDGD</sequence>
<dbReference type="EMBL" id="WQNE01000003">
    <property type="protein sequence ID" value="MVT72487.1"/>
    <property type="molecule type" value="Genomic_DNA"/>
</dbReference>
<keyword evidence="2" id="KW-1185">Reference proteome</keyword>
<dbReference type="Gene3D" id="2.40.128.380">
    <property type="entry name" value="T3SS negative regulator GrlR"/>
    <property type="match status" value="1"/>
</dbReference>
<dbReference type="RefSeq" id="WP_157328332.1">
    <property type="nucleotide sequence ID" value="NZ_JANADL010000022.1"/>
</dbReference>
<dbReference type="InterPro" id="IPR043019">
    <property type="entry name" value="GrlR_sf"/>
</dbReference>
<gene>
    <name evidence="1" type="ORF">GPL20_05095</name>
</gene>
<reference evidence="1 2" key="1">
    <citation type="submission" date="2019-12" db="EMBL/GenBank/DDBJ databases">
        <title>Draft genome sequences Bradyrhizobium cajani AMBPC1010, Bradyrhizobium pachyrhizi AMBPC1040 and Bradyrhizobium yuanmingense ALSPC3051, three plant growth promoting strains isolated from nodules of Cajanus cajan L. in Dominican Republic.</title>
        <authorList>
            <person name="Flores-Felix J.D."/>
            <person name="Araujo J."/>
            <person name="Diaz-Alcantara C."/>
            <person name="Gonzalez-Andres F."/>
            <person name="Velazquez E."/>
        </authorList>
    </citation>
    <scope>NUCLEOTIDE SEQUENCE [LARGE SCALE GENOMIC DNA]</scope>
    <source>
        <strain evidence="1 2">1010</strain>
    </source>
</reference>
<accession>A0A844T0Z0</accession>
<name>A0A844T0Z0_9BRAD</name>